<sequence length="79" mass="8950">MYHFLQSQKNFGESKEKKKIKKKPKAPPTTRTGTRMRKVTPKNNVLRGPLLYSRSTAPLVHPLPSGLIARSPDRHCQGL</sequence>
<dbReference type="EMBL" id="HG793135">
    <property type="protein sequence ID" value="CRL18460.1"/>
    <property type="molecule type" value="Genomic_DNA"/>
</dbReference>
<dbReference type="AlphaFoldDB" id="A0A0G4NWN3"/>
<feature type="compositionally biased region" description="Polar residues" evidence="1">
    <location>
        <begin position="1"/>
        <end position="11"/>
    </location>
</feature>
<protein>
    <submittedName>
        <fullName evidence="2">Str. FM013</fullName>
    </submittedName>
</protein>
<accession>A0A0G4NWN3</accession>
<proteinExistence type="predicted"/>
<keyword evidence="3" id="KW-1185">Reference proteome</keyword>
<feature type="region of interest" description="Disordered" evidence="1">
    <location>
        <begin position="1"/>
        <end position="50"/>
    </location>
</feature>
<dbReference type="Proteomes" id="UP000053732">
    <property type="component" value="Unassembled WGS sequence"/>
</dbReference>
<evidence type="ECO:0000313" key="2">
    <source>
        <dbReference type="EMBL" id="CRL18460.1"/>
    </source>
</evidence>
<gene>
    <name evidence="2" type="ORF">PCAMFM013_S002g000330</name>
</gene>
<evidence type="ECO:0000256" key="1">
    <source>
        <dbReference type="SAM" id="MobiDB-lite"/>
    </source>
</evidence>
<organism evidence="2 3">
    <name type="scientific">Penicillium camemberti (strain FM 013)</name>
    <dbReference type="NCBI Taxonomy" id="1429867"/>
    <lineage>
        <taxon>Eukaryota</taxon>
        <taxon>Fungi</taxon>
        <taxon>Dikarya</taxon>
        <taxon>Ascomycota</taxon>
        <taxon>Pezizomycotina</taxon>
        <taxon>Eurotiomycetes</taxon>
        <taxon>Eurotiomycetidae</taxon>
        <taxon>Eurotiales</taxon>
        <taxon>Aspergillaceae</taxon>
        <taxon>Penicillium</taxon>
    </lineage>
</organism>
<evidence type="ECO:0000313" key="3">
    <source>
        <dbReference type="Proteomes" id="UP000053732"/>
    </source>
</evidence>
<reference evidence="2 3" key="1">
    <citation type="journal article" date="2014" name="Nat. Commun.">
        <title>Multiple recent horizontal transfers of a large genomic region in cheese making fungi.</title>
        <authorList>
            <person name="Cheeseman K."/>
            <person name="Ropars J."/>
            <person name="Renault P."/>
            <person name="Dupont J."/>
            <person name="Gouzy J."/>
            <person name="Branca A."/>
            <person name="Abraham A.L."/>
            <person name="Ceppi M."/>
            <person name="Conseiller E."/>
            <person name="Debuchy R."/>
            <person name="Malagnac F."/>
            <person name="Goarin A."/>
            <person name="Silar P."/>
            <person name="Lacoste S."/>
            <person name="Sallet E."/>
            <person name="Bensimon A."/>
            <person name="Giraud T."/>
            <person name="Brygoo Y."/>
        </authorList>
    </citation>
    <scope>NUCLEOTIDE SEQUENCE [LARGE SCALE GENOMIC DNA]</scope>
    <source>
        <strain evidence="3">FM 013</strain>
    </source>
</reference>
<name>A0A0G4NWN3_PENC3</name>